<dbReference type="RefSeq" id="WP_104057832.1">
    <property type="nucleotide sequence ID" value="NZ_PREZ01000003.1"/>
</dbReference>
<keyword evidence="2" id="KW-1185">Reference proteome</keyword>
<comment type="caution">
    <text evidence="1">The sequence shown here is derived from an EMBL/GenBank/DDBJ whole genome shotgun (WGS) entry which is preliminary data.</text>
</comment>
<dbReference type="EMBL" id="PREZ01000003">
    <property type="protein sequence ID" value="PPA71083.1"/>
    <property type="molecule type" value="Genomic_DNA"/>
</dbReference>
<keyword evidence="1" id="KW-0547">Nucleotide-binding</keyword>
<evidence type="ECO:0000313" key="1">
    <source>
        <dbReference type="EMBL" id="PPA71083.1"/>
    </source>
</evidence>
<keyword evidence="1" id="KW-0347">Helicase</keyword>
<keyword evidence="1" id="KW-0378">Hydrolase</keyword>
<dbReference type="Proteomes" id="UP000239047">
    <property type="component" value="Unassembled WGS sequence"/>
</dbReference>
<sequence>MENKQAFITRTVSIGGLSKEELTRELKDAQIMMNEYGERLFDYRAFELSREKYSLNTIEMTVKDLGFRNGATSAEIFKKAIESGLKLCPLELGPYLRLHYLDQPEDRAKALTKQHQAPSGSITLASKVIIEDDTFPKGFYLRKADGVLWLRGYAADHLHVWNPEDHFIFCQ</sequence>
<protein>
    <submittedName>
        <fullName evidence="1">Helicase</fullName>
    </submittedName>
</protein>
<name>A0A2S5GDW6_9BACL</name>
<organism evidence="1 2">
    <name type="scientific">Jeotgalibacillus proteolyticus</name>
    <dbReference type="NCBI Taxonomy" id="2082395"/>
    <lineage>
        <taxon>Bacteria</taxon>
        <taxon>Bacillati</taxon>
        <taxon>Bacillota</taxon>
        <taxon>Bacilli</taxon>
        <taxon>Bacillales</taxon>
        <taxon>Caryophanaceae</taxon>
        <taxon>Jeotgalibacillus</taxon>
    </lineage>
</organism>
<reference evidence="1 2" key="1">
    <citation type="submission" date="2018-02" db="EMBL/GenBank/DDBJ databases">
        <title>Jeotgalibacillus proteolyticum sp. nov. a protease producing bacterium isolated from ocean sediments of Laizhou Bay.</title>
        <authorList>
            <person name="Li Y."/>
        </authorList>
    </citation>
    <scope>NUCLEOTIDE SEQUENCE [LARGE SCALE GENOMIC DNA]</scope>
    <source>
        <strain evidence="1 2">22-7</strain>
    </source>
</reference>
<accession>A0A2S5GDW6</accession>
<dbReference type="AlphaFoldDB" id="A0A2S5GDW6"/>
<evidence type="ECO:0000313" key="2">
    <source>
        <dbReference type="Proteomes" id="UP000239047"/>
    </source>
</evidence>
<gene>
    <name evidence="1" type="ORF">C4B60_09925</name>
</gene>
<dbReference type="GO" id="GO:0004386">
    <property type="term" value="F:helicase activity"/>
    <property type="evidence" value="ECO:0007669"/>
    <property type="project" value="UniProtKB-KW"/>
</dbReference>
<proteinExistence type="predicted"/>
<keyword evidence="1" id="KW-0067">ATP-binding</keyword>
<dbReference type="OrthoDB" id="8246499at2"/>